<dbReference type="Pfam" id="PF00534">
    <property type="entry name" value="Glycos_transf_1"/>
    <property type="match status" value="1"/>
</dbReference>
<evidence type="ECO:0000259" key="2">
    <source>
        <dbReference type="Pfam" id="PF00534"/>
    </source>
</evidence>
<feature type="domain" description="Glycosyl transferase family 1" evidence="2">
    <location>
        <begin position="180"/>
        <end position="339"/>
    </location>
</feature>
<protein>
    <submittedName>
        <fullName evidence="3">Glycosyl transferase</fullName>
    </submittedName>
</protein>
<dbReference type="AlphaFoldDB" id="A0A916S158"/>
<proteinExistence type="predicted"/>
<evidence type="ECO:0000313" key="3">
    <source>
        <dbReference type="EMBL" id="GGA79892.1"/>
    </source>
</evidence>
<dbReference type="InterPro" id="IPR001296">
    <property type="entry name" value="Glyco_trans_1"/>
</dbReference>
<dbReference type="GO" id="GO:0016757">
    <property type="term" value="F:glycosyltransferase activity"/>
    <property type="evidence" value="ECO:0007669"/>
    <property type="project" value="InterPro"/>
</dbReference>
<dbReference type="CDD" id="cd03809">
    <property type="entry name" value="GT4_MtfB-like"/>
    <property type="match status" value="1"/>
</dbReference>
<organism evidence="3 4">
    <name type="scientific">Edaphobacter acidisoli</name>
    <dbReference type="NCBI Taxonomy" id="2040573"/>
    <lineage>
        <taxon>Bacteria</taxon>
        <taxon>Pseudomonadati</taxon>
        <taxon>Acidobacteriota</taxon>
        <taxon>Terriglobia</taxon>
        <taxon>Terriglobales</taxon>
        <taxon>Acidobacteriaceae</taxon>
        <taxon>Edaphobacter</taxon>
    </lineage>
</organism>
<reference evidence="3" key="1">
    <citation type="journal article" date="2014" name="Int. J. Syst. Evol. Microbiol.">
        <title>Complete genome sequence of Corynebacterium casei LMG S-19264T (=DSM 44701T), isolated from a smear-ripened cheese.</title>
        <authorList>
            <consortium name="US DOE Joint Genome Institute (JGI-PGF)"/>
            <person name="Walter F."/>
            <person name="Albersmeier A."/>
            <person name="Kalinowski J."/>
            <person name="Ruckert C."/>
        </authorList>
    </citation>
    <scope>NUCLEOTIDE SEQUENCE</scope>
    <source>
        <strain evidence="3">CGMCC 1.15447</strain>
    </source>
</reference>
<keyword evidence="1 3" id="KW-0808">Transferase</keyword>
<comment type="caution">
    <text evidence="3">The sequence shown here is derived from an EMBL/GenBank/DDBJ whole genome shotgun (WGS) entry which is preliminary data.</text>
</comment>
<name>A0A916S158_9BACT</name>
<accession>A0A916S158</accession>
<keyword evidence="4" id="KW-1185">Reference proteome</keyword>
<dbReference type="SUPFAM" id="SSF53756">
    <property type="entry name" value="UDP-Glycosyltransferase/glycogen phosphorylase"/>
    <property type="match status" value="1"/>
</dbReference>
<dbReference type="EMBL" id="BMJB01000004">
    <property type="protein sequence ID" value="GGA79892.1"/>
    <property type="molecule type" value="Genomic_DNA"/>
</dbReference>
<dbReference type="PANTHER" id="PTHR46401">
    <property type="entry name" value="GLYCOSYLTRANSFERASE WBBK-RELATED"/>
    <property type="match status" value="1"/>
</dbReference>
<evidence type="ECO:0000256" key="1">
    <source>
        <dbReference type="ARBA" id="ARBA00022679"/>
    </source>
</evidence>
<dbReference type="Proteomes" id="UP000648801">
    <property type="component" value="Unassembled WGS sequence"/>
</dbReference>
<sequence>MKKTLCIDLRWIDSSGVGVYIKGIMPGIVERLRDVSIVGLGDRSRLQQFSWSQADNMQLVDCQAGRYSLAEQIQLPLAIPRGTDLFFSPYYTIPMLYRGRLAVTVHDLSHRVVLEIIGDRKKRIYAETMFRALRKRASVIFTVSNFSKSELVRLTTGRREDNIIPTHLGISTEWYGAAQLPRTHTRPYFIYVGNIKPYKNLGRLVEAFLRIKDRVPQDLLIVGQSEGLITGESAEFFERVRGAGERIRLTGPVPYKELLSLVGHSDALVMPSLYEGFGLPPVEAMAAGVPVAVANAASLPEVCGDGALYFDPLDVEDIANKLVRIASDSALRKHLTEKGLGQSRLYRWEFCSTKTADGLRAHLESDDGQIIDS</sequence>
<dbReference type="PANTHER" id="PTHR46401:SF2">
    <property type="entry name" value="GLYCOSYLTRANSFERASE WBBK-RELATED"/>
    <property type="match status" value="1"/>
</dbReference>
<gene>
    <name evidence="3" type="ORF">GCM10011507_33940</name>
</gene>
<dbReference type="RefSeq" id="WP_188760728.1">
    <property type="nucleotide sequence ID" value="NZ_BMJB01000004.1"/>
</dbReference>
<dbReference type="Gene3D" id="3.40.50.2000">
    <property type="entry name" value="Glycogen Phosphorylase B"/>
    <property type="match status" value="1"/>
</dbReference>
<evidence type="ECO:0000313" key="4">
    <source>
        <dbReference type="Proteomes" id="UP000648801"/>
    </source>
</evidence>
<reference evidence="3" key="2">
    <citation type="submission" date="2020-09" db="EMBL/GenBank/DDBJ databases">
        <authorList>
            <person name="Sun Q."/>
            <person name="Zhou Y."/>
        </authorList>
    </citation>
    <scope>NUCLEOTIDE SEQUENCE</scope>
    <source>
        <strain evidence="3">CGMCC 1.15447</strain>
    </source>
</reference>